<dbReference type="Gene3D" id="3.30.1460.10">
    <property type="match status" value="1"/>
</dbReference>
<reference evidence="1 2" key="1">
    <citation type="submission" date="2016-10" db="EMBL/GenBank/DDBJ databases">
        <authorList>
            <person name="Varghese N."/>
            <person name="Submissions S."/>
        </authorList>
    </citation>
    <scope>NUCLEOTIDE SEQUENCE [LARGE SCALE GENOMIC DNA]</scope>
    <source>
        <strain evidence="1 2">DSM 16392</strain>
    </source>
</reference>
<comment type="caution">
    <text evidence="1">The sequence shown here is derived from an EMBL/GenBank/DDBJ whole genome shotgun (WGS) entry which is preliminary data.</text>
</comment>
<evidence type="ECO:0000313" key="1">
    <source>
        <dbReference type="EMBL" id="SFL15683.1"/>
    </source>
</evidence>
<dbReference type="EMBL" id="FOSK01000018">
    <property type="protein sequence ID" value="SFL15683.1"/>
    <property type="molecule type" value="Genomic_DNA"/>
</dbReference>
<gene>
    <name evidence="1" type="ORF">SAMN04488518_11885</name>
</gene>
<dbReference type="Proteomes" id="UP000199598">
    <property type="component" value="Unassembled WGS sequence"/>
</dbReference>
<proteinExistence type="predicted"/>
<organism evidence="1 2">
    <name type="scientific">Pseudovibrio ascidiaceicola</name>
    <dbReference type="NCBI Taxonomy" id="285279"/>
    <lineage>
        <taxon>Bacteria</taxon>
        <taxon>Pseudomonadati</taxon>
        <taxon>Pseudomonadota</taxon>
        <taxon>Alphaproteobacteria</taxon>
        <taxon>Hyphomicrobiales</taxon>
        <taxon>Stappiaceae</taxon>
        <taxon>Pseudovibrio</taxon>
    </lineage>
</organism>
<protein>
    <recommendedName>
        <fullName evidence="3">Tir chaperone protein (CesT) family protein</fullName>
    </recommendedName>
</protein>
<evidence type="ECO:0000313" key="2">
    <source>
        <dbReference type="Proteomes" id="UP000199598"/>
    </source>
</evidence>
<evidence type="ECO:0008006" key="3">
    <source>
        <dbReference type="Google" id="ProtNLM"/>
    </source>
</evidence>
<dbReference type="RefSeq" id="WP_063290613.1">
    <property type="nucleotide sequence ID" value="NZ_FOSK01000018.1"/>
</dbReference>
<name>A0A1I4FDX7_9HYPH</name>
<accession>A0A1I4FDX7</accession>
<keyword evidence="2" id="KW-1185">Reference proteome</keyword>
<dbReference type="SUPFAM" id="SSF69635">
    <property type="entry name" value="Type III secretory system chaperone-like"/>
    <property type="match status" value="1"/>
</dbReference>
<sequence length="124" mass="13125">MQFSSAIQSSLEAFANNMKIPFSPQMDGSLSYLLSQSGELTFTPVEGGNSVVVSLGRTTTGDQNSANEALLTRAGFKPEIGTNLHTGKSKDGTLHLAVLYEAGQLSPAKLEQTVDYLIGELSSL</sequence>